<dbReference type="SUPFAM" id="SSF46785">
    <property type="entry name" value="Winged helix' DNA-binding domain"/>
    <property type="match status" value="1"/>
</dbReference>
<gene>
    <name evidence="7" type="ORF">CHYS00102_LOCUS27621</name>
</gene>
<dbReference type="InterPro" id="IPR036390">
    <property type="entry name" value="WH_DNA-bd_sf"/>
</dbReference>
<dbReference type="EMBL" id="HBFR01037881">
    <property type="protein sequence ID" value="CAD8900404.1"/>
    <property type="molecule type" value="Transcribed_RNA"/>
</dbReference>
<dbReference type="Pfam" id="PF00447">
    <property type="entry name" value="HSF_DNA-bind"/>
    <property type="match status" value="1"/>
</dbReference>
<dbReference type="Gene3D" id="1.10.10.10">
    <property type="entry name" value="Winged helix-like DNA-binding domain superfamily/Winged helix DNA-binding domain"/>
    <property type="match status" value="1"/>
</dbReference>
<keyword evidence="2" id="KW-0238">DNA-binding</keyword>
<evidence type="ECO:0000256" key="2">
    <source>
        <dbReference type="ARBA" id="ARBA00023125"/>
    </source>
</evidence>
<proteinExistence type="inferred from homology"/>
<feature type="domain" description="HSF-type DNA-binding" evidence="6">
    <location>
        <begin position="18"/>
        <end position="119"/>
    </location>
</feature>
<evidence type="ECO:0000256" key="1">
    <source>
        <dbReference type="ARBA" id="ARBA00004123"/>
    </source>
</evidence>
<organism evidence="7">
    <name type="scientific">Corethron hystrix</name>
    <dbReference type="NCBI Taxonomy" id="216773"/>
    <lineage>
        <taxon>Eukaryota</taxon>
        <taxon>Sar</taxon>
        <taxon>Stramenopiles</taxon>
        <taxon>Ochrophyta</taxon>
        <taxon>Bacillariophyta</taxon>
        <taxon>Coscinodiscophyceae</taxon>
        <taxon>Corethrophycidae</taxon>
        <taxon>Corethrales</taxon>
        <taxon>Corethraceae</taxon>
        <taxon>Corethron</taxon>
    </lineage>
</organism>
<dbReference type="PANTHER" id="PTHR10015">
    <property type="entry name" value="HEAT SHOCK TRANSCRIPTION FACTOR"/>
    <property type="match status" value="1"/>
</dbReference>
<evidence type="ECO:0000256" key="5">
    <source>
        <dbReference type="SAM" id="MobiDB-lite"/>
    </source>
</evidence>
<protein>
    <recommendedName>
        <fullName evidence="6">HSF-type DNA-binding domain-containing protein</fullName>
    </recommendedName>
</protein>
<evidence type="ECO:0000256" key="4">
    <source>
        <dbReference type="RuleBase" id="RU004020"/>
    </source>
</evidence>
<evidence type="ECO:0000259" key="6">
    <source>
        <dbReference type="SMART" id="SM00415"/>
    </source>
</evidence>
<dbReference type="SMART" id="SM00415">
    <property type="entry name" value="HSF"/>
    <property type="match status" value="1"/>
</dbReference>
<comment type="similarity">
    <text evidence="4">Belongs to the HSF family.</text>
</comment>
<feature type="compositionally biased region" description="Basic and acidic residues" evidence="5">
    <location>
        <begin position="357"/>
        <end position="369"/>
    </location>
</feature>
<reference evidence="7" key="1">
    <citation type="submission" date="2021-01" db="EMBL/GenBank/DDBJ databases">
        <authorList>
            <person name="Corre E."/>
            <person name="Pelletier E."/>
            <person name="Niang G."/>
            <person name="Scheremetjew M."/>
            <person name="Finn R."/>
            <person name="Kale V."/>
            <person name="Holt S."/>
            <person name="Cochrane G."/>
            <person name="Meng A."/>
            <person name="Brown T."/>
            <person name="Cohen L."/>
        </authorList>
    </citation>
    <scope>NUCLEOTIDE SEQUENCE</scope>
    <source>
        <strain evidence="7">308</strain>
    </source>
</reference>
<keyword evidence="3" id="KW-0539">Nucleus</keyword>
<dbReference type="InterPro" id="IPR036388">
    <property type="entry name" value="WH-like_DNA-bd_sf"/>
</dbReference>
<dbReference type="InterPro" id="IPR000232">
    <property type="entry name" value="HSF_DNA-bd"/>
</dbReference>
<dbReference type="GO" id="GO:0043565">
    <property type="term" value="F:sequence-specific DNA binding"/>
    <property type="evidence" value="ECO:0007669"/>
    <property type="project" value="InterPro"/>
</dbReference>
<accession>A0A7S1BYX4</accession>
<sequence length="641" mass="72462">MEVVKNKIRMEVVKNKTSRMNFIKKLSVILSLQENEAAPPISWLAEGNGFAIHSYERFRSMLPNYFVQSKFKSFERQLSNYGFWQEPTSVCESLGVQKVYRHKEFHRDKPELNKEIKRVFSKKMELNGRSNQGGEKNDTSNLSENRNNVPSSDKEPQTLCPPSLIGLSPEHTPCQLPSANGKELNFGFPYLKAAKIIKKNEQIVHITKRQKEEREKKKRLSDSCERFDVSALEILVHLKKTNNRSKITDQLIVFCEEELKEIKSIMNRKKSKKYKVCERSSMEQDELKKMPVSVLTLQEPVHKKMMNSIPEKLIQHSSNIKETYLCGQNYYVGKKIGMEPFQQSQKSPAPVSNHYYNKHDSSSSRKDGYVRGSKLKKNRNKDMQNYLSSEEQDIADPNLIDKMLNFLQSGSSQAPSDSASISYKDTNSFQPTFPPSCAEISNNGNFGNLDCVSNISIPSADAPTNKTIFLNNEYGHGTFFSNMSLSSSHIGANSLPSTNIQEDHGVKLTMHDSKKIFPTWKSDYSCYLADTSDNTIFLESQMPRRVTDTSTDKSLSLPTTDFNSFLSGNQSSFAKVFANTNEVLGSIQYGSDSFPIGSEATNAPSFIAHSQTLQGKFNADSALLDIDSNTNTSERYGDQNC</sequence>
<dbReference type="PANTHER" id="PTHR10015:SF206">
    <property type="entry name" value="HSF-TYPE DNA-BINDING DOMAIN-CONTAINING PROTEIN"/>
    <property type="match status" value="1"/>
</dbReference>
<feature type="region of interest" description="Disordered" evidence="5">
    <location>
        <begin position="123"/>
        <end position="164"/>
    </location>
</feature>
<feature type="compositionally biased region" description="Polar residues" evidence="5">
    <location>
        <begin position="128"/>
        <end position="151"/>
    </location>
</feature>
<evidence type="ECO:0000256" key="3">
    <source>
        <dbReference type="ARBA" id="ARBA00023242"/>
    </source>
</evidence>
<evidence type="ECO:0000313" key="7">
    <source>
        <dbReference type="EMBL" id="CAD8900404.1"/>
    </source>
</evidence>
<dbReference type="GO" id="GO:0003700">
    <property type="term" value="F:DNA-binding transcription factor activity"/>
    <property type="evidence" value="ECO:0007669"/>
    <property type="project" value="InterPro"/>
</dbReference>
<comment type="subcellular location">
    <subcellularLocation>
        <location evidence="1">Nucleus</location>
    </subcellularLocation>
</comment>
<dbReference type="AlphaFoldDB" id="A0A7S1BYX4"/>
<name>A0A7S1BYX4_9STRA</name>
<feature type="region of interest" description="Disordered" evidence="5">
    <location>
        <begin position="342"/>
        <end position="380"/>
    </location>
</feature>
<dbReference type="GO" id="GO:0005634">
    <property type="term" value="C:nucleus"/>
    <property type="evidence" value="ECO:0007669"/>
    <property type="project" value="UniProtKB-SubCell"/>
</dbReference>